<evidence type="ECO:0000256" key="1">
    <source>
        <dbReference type="ARBA" id="ARBA00004651"/>
    </source>
</evidence>
<feature type="transmembrane region" description="Helical" evidence="6">
    <location>
        <begin position="181"/>
        <end position="204"/>
    </location>
</feature>
<reference evidence="7" key="1">
    <citation type="submission" date="2020-05" db="EMBL/GenBank/DDBJ databases">
        <authorList>
            <person name="Chiriac C."/>
            <person name="Salcher M."/>
            <person name="Ghai R."/>
            <person name="Kavagutti S V."/>
        </authorList>
    </citation>
    <scope>NUCLEOTIDE SEQUENCE</scope>
</reference>
<keyword evidence="4 6" id="KW-1133">Transmembrane helix</keyword>
<evidence type="ECO:0000256" key="4">
    <source>
        <dbReference type="ARBA" id="ARBA00022989"/>
    </source>
</evidence>
<keyword evidence="5 6" id="KW-0472">Membrane</keyword>
<dbReference type="PANTHER" id="PTHR30086:SF20">
    <property type="entry name" value="ARGININE EXPORTER PROTEIN ARGO-RELATED"/>
    <property type="match status" value="1"/>
</dbReference>
<evidence type="ECO:0000313" key="7">
    <source>
        <dbReference type="EMBL" id="CAB4611063.1"/>
    </source>
</evidence>
<dbReference type="PANTHER" id="PTHR30086">
    <property type="entry name" value="ARGININE EXPORTER PROTEIN ARGO"/>
    <property type="match status" value="1"/>
</dbReference>
<organism evidence="7">
    <name type="scientific">freshwater metagenome</name>
    <dbReference type="NCBI Taxonomy" id="449393"/>
    <lineage>
        <taxon>unclassified sequences</taxon>
        <taxon>metagenomes</taxon>
        <taxon>ecological metagenomes</taxon>
    </lineage>
</organism>
<comment type="subcellular location">
    <subcellularLocation>
        <location evidence="1">Cell membrane</location>
        <topology evidence="1">Multi-pass membrane protein</topology>
    </subcellularLocation>
</comment>
<keyword evidence="3 6" id="KW-0812">Transmembrane</keyword>
<feature type="transmembrane region" description="Helical" evidence="6">
    <location>
        <begin position="149"/>
        <end position="169"/>
    </location>
</feature>
<evidence type="ECO:0000256" key="3">
    <source>
        <dbReference type="ARBA" id="ARBA00022692"/>
    </source>
</evidence>
<name>A0A6J6HEU4_9ZZZZ</name>
<dbReference type="EMBL" id="CAFABJ010000053">
    <property type="protein sequence ID" value="CAB4826580.1"/>
    <property type="molecule type" value="Genomic_DNA"/>
</dbReference>
<dbReference type="AlphaFoldDB" id="A0A6J6HEU4"/>
<dbReference type="InterPro" id="IPR001123">
    <property type="entry name" value="LeuE-type"/>
</dbReference>
<keyword evidence="2" id="KW-1003">Cell membrane</keyword>
<feature type="transmembrane region" description="Helical" evidence="6">
    <location>
        <begin position="76"/>
        <end position="94"/>
    </location>
</feature>
<dbReference type="GO" id="GO:0015171">
    <property type="term" value="F:amino acid transmembrane transporter activity"/>
    <property type="evidence" value="ECO:0007669"/>
    <property type="project" value="TreeGrafter"/>
</dbReference>
<accession>A0A6J6HEU4</accession>
<sequence>MEYFYGVIALITGFFTGLSLIVAIGAQNAFVIKQGLLRSHVTLVVFVCAISDALLIIVGTGGLGRIIQSKPDLLNVIRWFGVIYLTWFGIQSVRAAFRNETLTASDKSAESWKKVLVTVLAMTYLNPHVYLDTVIFVGSLANQFESQRWYFALGACIASGVWFSAIGYGARSASHLMSKPLFWRILDSVIAAIMFTLAITLAFYKFS</sequence>
<protein>
    <submittedName>
        <fullName evidence="7">Unannotated protein</fullName>
    </submittedName>
</protein>
<evidence type="ECO:0000256" key="5">
    <source>
        <dbReference type="ARBA" id="ARBA00023136"/>
    </source>
</evidence>
<evidence type="ECO:0000256" key="2">
    <source>
        <dbReference type="ARBA" id="ARBA00022475"/>
    </source>
</evidence>
<dbReference type="EMBL" id="CAEZUV010000043">
    <property type="protein sequence ID" value="CAB4611063.1"/>
    <property type="molecule type" value="Genomic_DNA"/>
</dbReference>
<dbReference type="Pfam" id="PF01810">
    <property type="entry name" value="LysE"/>
    <property type="match status" value="1"/>
</dbReference>
<evidence type="ECO:0000256" key="6">
    <source>
        <dbReference type="SAM" id="Phobius"/>
    </source>
</evidence>
<gene>
    <name evidence="7" type="ORF">UFOPK1856_00429</name>
    <name evidence="8" type="ORF">UFOPK3217_00497</name>
</gene>
<feature type="transmembrane region" description="Helical" evidence="6">
    <location>
        <begin position="115"/>
        <end position="137"/>
    </location>
</feature>
<proteinExistence type="predicted"/>
<feature type="transmembrane region" description="Helical" evidence="6">
    <location>
        <begin position="6"/>
        <end position="31"/>
    </location>
</feature>
<evidence type="ECO:0000313" key="8">
    <source>
        <dbReference type="EMBL" id="CAB4826580.1"/>
    </source>
</evidence>
<feature type="transmembrane region" description="Helical" evidence="6">
    <location>
        <begin position="43"/>
        <end position="64"/>
    </location>
</feature>
<dbReference type="GO" id="GO:0005886">
    <property type="term" value="C:plasma membrane"/>
    <property type="evidence" value="ECO:0007669"/>
    <property type="project" value="UniProtKB-SubCell"/>
</dbReference>